<feature type="domain" description="Fe/B12 periplasmic-binding" evidence="3">
    <location>
        <begin position="44"/>
        <end position="299"/>
    </location>
</feature>
<dbReference type="PROSITE" id="PS50983">
    <property type="entry name" value="FE_B12_PBP"/>
    <property type="match status" value="1"/>
</dbReference>
<dbReference type="AlphaFoldDB" id="A0A410RTM8"/>
<reference evidence="4 5" key="1">
    <citation type="submission" date="2018-12" db="EMBL/GenBank/DDBJ databases">
        <title>Complete Genome Sequence of the Corallopyronin A producing Myxobacterium Corallococcus coralloides B035.</title>
        <authorList>
            <person name="Bouhired S.M."/>
            <person name="Rupp O."/>
            <person name="Blom J."/>
            <person name="Schaeberle T.F."/>
            <person name="Kehraus S."/>
            <person name="Schiefer A."/>
            <person name="Pfarr K."/>
            <person name="Goesmann A."/>
            <person name="Hoerauf A."/>
            <person name="Koenig G.M."/>
        </authorList>
    </citation>
    <scope>NUCLEOTIDE SEQUENCE [LARGE SCALE GENOMIC DNA]</scope>
    <source>
        <strain evidence="4 5">B035</strain>
    </source>
</reference>
<dbReference type="SUPFAM" id="SSF53807">
    <property type="entry name" value="Helical backbone' metal receptor"/>
    <property type="match status" value="1"/>
</dbReference>
<dbReference type="Gene3D" id="3.40.50.1980">
    <property type="entry name" value="Nitrogenase molybdenum iron protein domain"/>
    <property type="match status" value="2"/>
</dbReference>
<keyword evidence="1 2" id="KW-0732">Signal</keyword>
<dbReference type="InterPro" id="IPR054828">
    <property type="entry name" value="Vit_B12_bind_prot"/>
</dbReference>
<name>A0A410RTM8_CORCK</name>
<feature type="signal peptide" evidence="2">
    <location>
        <begin position="1"/>
        <end position="27"/>
    </location>
</feature>
<dbReference type="NCBIfam" id="NF038402">
    <property type="entry name" value="TroA_like"/>
    <property type="match status" value="1"/>
</dbReference>
<dbReference type="PANTHER" id="PTHR30535:SF34">
    <property type="entry name" value="MOLYBDATE-BINDING PROTEIN MOLA"/>
    <property type="match status" value="1"/>
</dbReference>
<dbReference type="InterPro" id="IPR002491">
    <property type="entry name" value="ABC_transptr_periplasmic_BD"/>
</dbReference>
<organism evidence="4 5">
    <name type="scientific">Corallococcus coralloides</name>
    <name type="common">Myxococcus coralloides</name>
    <dbReference type="NCBI Taxonomy" id="184914"/>
    <lineage>
        <taxon>Bacteria</taxon>
        <taxon>Pseudomonadati</taxon>
        <taxon>Myxococcota</taxon>
        <taxon>Myxococcia</taxon>
        <taxon>Myxococcales</taxon>
        <taxon>Cystobacterineae</taxon>
        <taxon>Myxococcaceae</taxon>
        <taxon>Corallococcus</taxon>
    </lineage>
</organism>
<dbReference type="PROSITE" id="PS51257">
    <property type="entry name" value="PROKAR_LIPOPROTEIN"/>
    <property type="match status" value="1"/>
</dbReference>
<dbReference type="PANTHER" id="PTHR30535">
    <property type="entry name" value="VITAMIN B12-BINDING PROTEIN"/>
    <property type="match status" value="1"/>
</dbReference>
<evidence type="ECO:0000256" key="2">
    <source>
        <dbReference type="SAM" id="SignalP"/>
    </source>
</evidence>
<gene>
    <name evidence="4" type="primary">yvrC</name>
    <name evidence="4" type="ORF">EJ065_3600</name>
</gene>
<accession>A0A410RTM8</accession>
<protein>
    <submittedName>
        <fullName evidence="4">Periplasmic hemin-binding protein</fullName>
    </submittedName>
</protein>
<evidence type="ECO:0000259" key="3">
    <source>
        <dbReference type="PROSITE" id="PS50983"/>
    </source>
</evidence>
<evidence type="ECO:0000313" key="5">
    <source>
        <dbReference type="Proteomes" id="UP000288758"/>
    </source>
</evidence>
<dbReference type="Proteomes" id="UP000288758">
    <property type="component" value="Chromosome"/>
</dbReference>
<evidence type="ECO:0000256" key="1">
    <source>
        <dbReference type="ARBA" id="ARBA00022729"/>
    </source>
</evidence>
<dbReference type="EMBL" id="CP034669">
    <property type="protein sequence ID" value="QAT85161.1"/>
    <property type="molecule type" value="Genomic_DNA"/>
</dbReference>
<sequence>MTRVLEVGPPMSLFRLPSLLCVVLALAAGCQRPAPPAPEAQARRIVSLSPSVTETLFALGAGAELVGVSDYTALPPGTPALPKVGTTFAPNFEAIAQLKPTLLVDQQVKQAPAESLSALAPLKVLPWTSLQEVVDSVKELGRLSGREPQAAALAEKLNQTLSRPAPKGAPRVLLVLGDTAGTLSEVWYMKRASLHGAALEAAGARNAVAEDVTGPPNLSLEGVIALDPDAVLVLINVPALDAAKQAQLLAPWKQLTGLRAAREDRVRLVIGPDVQSTGPAILDVVERLRAALGTLPSAR</sequence>
<evidence type="ECO:0000313" key="4">
    <source>
        <dbReference type="EMBL" id="QAT85161.1"/>
    </source>
</evidence>
<dbReference type="InterPro" id="IPR050902">
    <property type="entry name" value="ABC_Transporter_SBP"/>
</dbReference>
<feature type="chain" id="PRO_5019472519" evidence="2">
    <location>
        <begin position="28"/>
        <end position="299"/>
    </location>
</feature>
<dbReference type="Pfam" id="PF01497">
    <property type="entry name" value="Peripla_BP_2"/>
    <property type="match status" value="1"/>
</dbReference>
<proteinExistence type="predicted"/>